<evidence type="ECO:0000256" key="14">
    <source>
        <dbReference type="SAM" id="MobiDB-lite"/>
    </source>
</evidence>
<evidence type="ECO:0000256" key="6">
    <source>
        <dbReference type="ARBA" id="ARBA00022679"/>
    </source>
</evidence>
<dbReference type="InterPro" id="IPR039506">
    <property type="entry name" value="SPOB_a"/>
</dbReference>
<dbReference type="RefSeq" id="WP_380134378.1">
    <property type="nucleotide sequence ID" value="NZ_JBHLUI010000001.1"/>
</dbReference>
<keyword evidence="9" id="KW-0418">Kinase</keyword>
<evidence type="ECO:0000256" key="3">
    <source>
        <dbReference type="ARBA" id="ARBA00012438"/>
    </source>
</evidence>
<feature type="compositionally biased region" description="Basic and acidic residues" evidence="14">
    <location>
        <begin position="611"/>
        <end position="620"/>
    </location>
</feature>
<feature type="transmembrane region" description="Helical" evidence="15">
    <location>
        <begin position="33"/>
        <end position="55"/>
    </location>
</feature>
<feature type="compositionally biased region" description="Acidic residues" evidence="14">
    <location>
        <begin position="585"/>
        <end position="594"/>
    </location>
</feature>
<keyword evidence="11 15" id="KW-1133">Transmembrane helix</keyword>
<dbReference type="EMBL" id="JBHMDM010000012">
    <property type="protein sequence ID" value="MFB9378791.1"/>
    <property type="molecule type" value="Genomic_DNA"/>
</dbReference>
<proteinExistence type="predicted"/>
<evidence type="ECO:0000256" key="12">
    <source>
        <dbReference type="ARBA" id="ARBA00023012"/>
    </source>
</evidence>
<evidence type="ECO:0000313" key="17">
    <source>
        <dbReference type="EMBL" id="MFB9378791.1"/>
    </source>
</evidence>
<dbReference type="SMART" id="SM00387">
    <property type="entry name" value="HATPase_c"/>
    <property type="match status" value="1"/>
</dbReference>
<comment type="catalytic activity">
    <reaction evidence="1">
        <text>ATP + protein L-histidine = ADP + protein N-phospho-L-histidine.</text>
        <dbReference type="EC" id="2.7.13.3"/>
    </reaction>
</comment>
<dbReference type="SUPFAM" id="SSF55874">
    <property type="entry name" value="ATPase domain of HSP90 chaperone/DNA topoisomerase II/histidine kinase"/>
    <property type="match status" value="1"/>
</dbReference>
<dbReference type="Proteomes" id="UP001589748">
    <property type="component" value="Unassembled WGS sequence"/>
</dbReference>
<keyword evidence="18" id="KW-1185">Reference proteome</keyword>
<feature type="transmembrane region" description="Helical" evidence="15">
    <location>
        <begin position="208"/>
        <end position="230"/>
    </location>
</feature>
<protein>
    <recommendedName>
        <fullName evidence="3">histidine kinase</fullName>
        <ecNumber evidence="3">2.7.13.3</ecNumber>
    </recommendedName>
</protein>
<feature type="domain" description="Histidine kinase" evidence="16">
    <location>
        <begin position="450"/>
        <end position="575"/>
    </location>
</feature>
<evidence type="ECO:0000256" key="2">
    <source>
        <dbReference type="ARBA" id="ARBA00004651"/>
    </source>
</evidence>
<dbReference type="EC" id="2.7.13.3" evidence="3"/>
<comment type="subcellular location">
    <subcellularLocation>
        <location evidence="2">Cell membrane</location>
        <topology evidence="2">Multi-pass membrane protein</topology>
    </subcellularLocation>
</comment>
<keyword evidence="7 15" id="KW-0812">Transmembrane</keyword>
<keyword evidence="12" id="KW-0902">Two-component regulatory system</keyword>
<feature type="region of interest" description="Disordered" evidence="14">
    <location>
        <begin position="576"/>
        <end position="620"/>
    </location>
</feature>
<dbReference type="PROSITE" id="PS50109">
    <property type="entry name" value="HIS_KIN"/>
    <property type="match status" value="1"/>
</dbReference>
<organism evidence="17 18">
    <name type="scientific">Kineococcus gynurae</name>
    <dbReference type="NCBI Taxonomy" id="452979"/>
    <lineage>
        <taxon>Bacteria</taxon>
        <taxon>Bacillati</taxon>
        <taxon>Actinomycetota</taxon>
        <taxon>Actinomycetes</taxon>
        <taxon>Kineosporiales</taxon>
        <taxon>Kineosporiaceae</taxon>
        <taxon>Kineococcus</taxon>
    </lineage>
</organism>
<dbReference type="PANTHER" id="PTHR45436:SF5">
    <property type="entry name" value="SENSOR HISTIDINE KINASE TRCS"/>
    <property type="match status" value="1"/>
</dbReference>
<keyword evidence="6" id="KW-0808">Transferase</keyword>
<dbReference type="SUPFAM" id="SSF103190">
    <property type="entry name" value="Sensory domain-like"/>
    <property type="match status" value="1"/>
</dbReference>
<evidence type="ECO:0000313" key="18">
    <source>
        <dbReference type="Proteomes" id="UP001589748"/>
    </source>
</evidence>
<dbReference type="InterPro" id="IPR033463">
    <property type="entry name" value="sCache_3"/>
</dbReference>
<dbReference type="InterPro" id="IPR004358">
    <property type="entry name" value="Sig_transdc_His_kin-like_C"/>
</dbReference>
<dbReference type="PRINTS" id="PR00344">
    <property type="entry name" value="BCTRLSENSOR"/>
</dbReference>
<dbReference type="Pfam" id="PF02518">
    <property type="entry name" value="HATPase_c"/>
    <property type="match status" value="1"/>
</dbReference>
<evidence type="ECO:0000256" key="4">
    <source>
        <dbReference type="ARBA" id="ARBA00022475"/>
    </source>
</evidence>
<dbReference type="InterPro" id="IPR050428">
    <property type="entry name" value="TCS_sensor_his_kinase"/>
</dbReference>
<dbReference type="InterPro" id="IPR005467">
    <property type="entry name" value="His_kinase_dom"/>
</dbReference>
<dbReference type="PANTHER" id="PTHR45436">
    <property type="entry name" value="SENSOR HISTIDINE KINASE YKOH"/>
    <property type="match status" value="1"/>
</dbReference>
<comment type="caution">
    <text evidence="17">The sequence shown here is derived from an EMBL/GenBank/DDBJ whole genome shotgun (WGS) entry which is preliminary data.</text>
</comment>
<dbReference type="GO" id="GO:0005524">
    <property type="term" value="F:ATP binding"/>
    <property type="evidence" value="ECO:0007669"/>
    <property type="project" value="UniProtKB-KW"/>
</dbReference>
<feature type="region of interest" description="Disordered" evidence="14">
    <location>
        <begin position="1"/>
        <end position="23"/>
    </location>
</feature>
<dbReference type="Gene3D" id="3.30.450.20">
    <property type="entry name" value="PAS domain"/>
    <property type="match status" value="2"/>
</dbReference>
<keyword evidence="5" id="KW-0597">Phosphoprotein</keyword>
<evidence type="ECO:0000256" key="13">
    <source>
        <dbReference type="ARBA" id="ARBA00023136"/>
    </source>
</evidence>
<sequence length="620" mass="63695">MSTAPGRSPQGGSDGPARRGVDPRGWPFTRQALAVQVLLVLAVLVVCLSGTAFVVQRQVSDEVRQRALAIARTVAEDDAVRAGAERASDAPPPADAAERATLVDGAVQAAAEDVRRRTGALFVVVTDDRGLRLAHPTPDRLGLRVSTDPTVALAGGEEVEDETGTLGGSARAKVPVWAPGQQGPDGRVVGEVSVGVADDAVARRAARAVLPAAGVALVALLVGSLAAVALSRRLRRLTMGLQPEEIRGLLQGHEAVLHGIAEGVVALGPDDRVVLANDEAARLLDRDLSPGTPTEDWPPAVRSVVRDPGGLPALALVGERALLIGSRGVRREGRDLGVVLTLNDRTDVELLTRQLDAVQEVGTVLRAQRHEFSNRLHLLSGLLAAGETGEASSYVGALLGTGPLGSQVEGLEAVADPYLQAFVSAKAAHARERGVHLRLGEVALRGRVVDPVDVTTVLGNLVDNAVTAVTGRVPAVGAGPADPGAVVEMDLVQDGTTLVVAVTDSGDGVAESLRENVFEAGVTTRPSGVGGIGLGLVRQVARARGGQARLADPGGGREGPGLGGAVFVVTLPGVLSPTAPSVGEDPGDLEDPEDRDNPGPDGWPGADDGWDEGHEGGRDR</sequence>
<reference evidence="17 18" key="1">
    <citation type="submission" date="2024-09" db="EMBL/GenBank/DDBJ databases">
        <authorList>
            <person name="Sun Q."/>
            <person name="Mori K."/>
        </authorList>
    </citation>
    <scope>NUCLEOTIDE SEQUENCE [LARGE SCALE GENOMIC DNA]</scope>
    <source>
        <strain evidence="17 18">TISTR 1856</strain>
    </source>
</reference>
<name>A0ABV5LXS0_9ACTN</name>
<evidence type="ECO:0000256" key="9">
    <source>
        <dbReference type="ARBA" id="ARBA00022777"/>
    </source>
</evidence>
<evidence type="ECO:0000256" key="11">
    <source>
        <dbReference type="ARBA" id="ARBA00022989"/>
    </source>
</evidence>
<dbReference type="SUPFAM" id="SSF55890">
    <property type="entry name" value="Sporulation response regulatory protein Spo0B"/>
    <property type="match status" value="1"/>
</dbReference>
<evidence type="ECO:0000256" key="8">
    <source>
        <dbReference type="ARBA" id="ARBA00022741"/>
    </source>
</evidence>
<keyword evidence="10 17" id="KW-0067">ATP-binding</keyword>
<evidence type="ECO:0000259" key="16">
    <source>
        <dbReference type="PROSITE" id="PS50109"/>
    </source>
</evidence>
<dbReference type="Gene3D" id="3.30.565.10">
    <property type="entry name" value="Histidine kinase-like ATPase, C-terminal domain"/>
    <property type="match status" value="1"/>
</dbReference>
<dbReference type="Gene3D" id="1.10.287.130">
    <property type="match status" value="1"/>
</dbReference>
<evidence type="ECO:0000256" key="5">
    <source>
        <dbReference type="ARBA" id="ARBA00022553"/>
    </source>
</evidence>
<accession>A0ABV5LXS0</accession>
<evidence type="ECO:0000256" key="10">
    <source>
        <dbReference type="ARBA" id="ARBA00022840"/>
    </source>
</evidence>
<gene>
    <name evidence="17" type="ORF">ACFFVI_17655</name>
</gene>
<dbReference type="InterPro" id="IPR016120">
    <property type="entry name" value="Sig_transdc_His_kin_SpoOB"/>
</dbReference>
<keyword evidence="8" id="KW-0547">Nucleotide-binding</keyword>
<dbReference type="InterPro" id="IPR036890">
    <property type="entry name" value="HATPase_C_sf"/>
</dbReference>
<dbReference type="InterPro" id="IPR029151">
    <property type="entry name" value="Sensor-like_sf"/>
</dbReference>
<evidence type="ECO:0000256" key="7">
    <source>
        <dbReference type="ARBA" id="ARBA00022692"/>
    </source>
</evidence>
<keyword evidence="13 15" id="KW-0472">Membrane</keyword>
<evidence type="ECO:0000256" key="1">
    <source>
        <dbReference type="ARBA" id="ARBA00000085"/>
    </source>
</evidence>
<keyword evidence="4" id="KW-1003">Cell membrane</keyword>
<dbReference type="InterPro" id="IPR003594">
    <property type="entry name" value="HATPase_dom"/>
</dbReference>
<dbReference type="Pfam" id="PF14689">
    <property type="entry name" value="SPOB_a"/>
    <property type="match status" value="1"/>
</dbReference>
<evidence type="ECO:0000256" key="15">
    <source>
        <dbReference type="SAM" id="Phobius"/>
    </source>
</evidence>
<dbReference type="Pfam" id="PF17203">
    <property type="entry name" value="sCache_3_2"/>
    <property type="match status" value="1"/>
</dbReference>